<dbReference type="InterPro" id="IPR051995">
    <property type="entry name" value="Ciliary_GTPase"/>
</dbReference>
<dbReference type="Gene3D" id="3.40.50.300">
    <property type="entry name" value="P-loop containing nucleotide triphosphate hydrolases"/>
    <property type="match status" value="1"/>
</dbReference>
<accession>A0AAD5LYE7</accession>
<protein>
    <submittedName>
        <fullName evidence="2">ADP-ribosylation factor</fullName>
    </submittedName>
</protein>
<feature type="compositionally biased region" description="Polar residues" evidence="1">
    <location>
        <begin position="164"/>
        <end position="191"/>
    </location>
</feature>
<keyword evidence="3" id="KW-1185">Reference proteome</keyword>
<dbReference type="GO" id="GO:0060170">
    <property type="term" value="C:ciliary membrane"/>
    <property type="evidence" value="ECO:0007669"/>
    <property type="project" value="TreeGrafter"/>
</dbReference>
<dbReference type="EMBL" id="JAHQIW010000200">
    <property type="protein sequence ID" value="KAJ1346623.1"/>
    <property type="molecule type" value="Genomic_DNA"/>
</dbReference>
<reference evidence="2" key="1">
    <citation type="submission" date="2021-06" db="EMBL/GenBank/DDBJ databases">
        <title>Parelaphostrongylus tenuis whole genome reference sequence.</title>
        <authorList>
            <person name="Garwood T.J."/>
            <person name="Larsen P.A."/>
            <person name="Fountain-Jones N.M."/>
            <person name="Garbe J.R."/>
            <person name="Macchietto M.G."/>
            <person name="Kania S.A."/>
            <person name="Gerhold R.W."/>
            <person name="Richards J.E."/>
            <person name="Wolf T.M."/>
        </authorList>
    </citation>
    <scope>NUCLEOTIDE SEQUENCE</scope>
    <source>
        <strain evidence="2">MNPRO001-30</strain>
        <tissue evidence="2">Meninges</tissue>
    </source>
</reference>
<feature type="compositionally biased region" description="Basic and acidic residues" evidence="1">
    <location>
        <begin position="192"/>
        <end position="205"/>
    </location>
</feature>
<dbReference type="GO" id="GO:0097730">
    <property type="term" value="C:non-motile cilium"/>
    <property type="evidence" value="ECO:0007669"/>
    <property type="project" value="TreeGrafter"/>
</dbReference>
<evidence type="ECO:0000313" key="2">
    <source>
        <dbReference type="EMBL" id="KAJ1346623.1"/>
    </source>
</evidence>
<comment type="caution">
    <text evidence="2">The sequence shown here is derived from an EMBL/GenBank/DDBJ whole genome shotgun (WGS) entry which is preliminary data.</text>
</comment>
<dbReference type="InterPro" id="IPR027417">
    <property type="entry name" value="P-loop_NTPase"/>
</dbReference>
<dbReference type="PANTHER" id="PTHR46090">
    <property type="entry name" value="ADP-RIBOSYLATION FACTOR-LIKE PROTEIN 13B"/>
    <property type="match status" value="1"/>
</dbReference>
<sequence>MYVVDISNEERLEENYETIRKLQHHRGTASKPFLIVLNKRKPTELDEFDFTIGADLNAVGMQHGQMIFITHVHEYKGELDNAKQPPPPVSKRSRRVRSPLLIQFCVFVDKIIEHYVFLSEGVQSAEMALKLRQQAERDERRIRLMHQEQDRKNSEIAELEGRHASSNGDVPRTKTTQGNREMPQIQENPTSAERESKDNAQKRDSPLVPDTQPPVADIPSQPPSKLSDVPSTSAGQLAQNHPPASQPYRTKTTPANALHDESVFVIKRPLSLSSSELAGRERHTKRMRRIQEGLRMRAEVIHLEQL</sequence>
<evidence type="ECO:0000313" key="3">
    <source>
        <dbReference type="Proteomes" id="UP001196413"/>
    </source>
</evidence>
<name>A0AAD5LYE7_PARTN</name>
<dbReference type="AlphaFoldDB" id="A0AAD5LYE7"/>
<gene>
    <name evidence="2" type="primary">ARL-13</name>
    <name evidence="2" type="ORF">KIN20_001487</name>
</gene>
<organism evidence="2 3">
    <name type="scientific">Parelaphostrongylus tenuis</name>
    <name type="common">Meningeal worm</name>
    <dbReference type="NCBI Taxonomy" id="148309"/>
    <lineage>
        <taxon>Eukaryota</taxon>
        <taxon>Metazoa</taxon>
        <taxon>Ecdysozoa</taxon>
        <taxon>Nematoda</taxon>
        <taxon>Chromadorea</taxon>
        <taxon>Rhabditida</taxon>
        <taxon>Rhabditina</taxon>
        <taxon>Rhabditomorpha</taxon>
        <taxon>Strongyloidea</taxon>
        <taxon>Metastrongylidae</taxon>
        <taxon>Parelaphostrongylus</taxon>
    </lineage>
</organism>
<feature type="compositionally biased region" description="Basic and acidic residues" evidence="1">
    <location>
        <begin position="146"/>
        <end position="163"/>
    </location>
</feature>
<dbReference type="Proteomes" id="UP001196413">
    <property type="component" value="Unassembled WGS sequence"/>
</dbReference>
<evidence type="ECO:0000256" key="1">
    <source>
        <dbReference type="SAM" id="MobiDB-lite"/>
    </source>
</evidence>
<feature type="region of interest" description="Disordered" evidence="1">
    <location>
        <begin position="146"/>
        <end position="260"/>
    </location>
</feature>
<proteinExistence type="predicted"/>
<dbReference type="GO" id="GO:1905515">
    <property type="term" value="P:non-motile cilium assembly"/>
    <property type="evidence" value="ECO:0007669"/>
    <property type="project" value="TreeGrafter"/>
</dbReference>
<feature type="compositionally biased region" description="Polar residues" evidence="1">
    <location>
        <begin position="229"/>
        <end position="255"/>
    </location>
</feature>
<dbReference type="GO" id="GO:0097500">
    <property type="term" value="P:receptor localization to non-motile cilium"/>
    <property type="evidence" value="ECO:0007669"/>
    <property type="project" value="TreeGrafter"/>
</dbReference>
<dbReference type="PANTHER" id="PTHR46090:SF2">
    <property type="entry name" value="ADP-RIBOSYLATION FACTOR-LIKE PROTEIN 13B"/>
    <property type="match status" value="1"/>
</dbReference>